<keyword evidence="4" id="KW-0694">RNA-binding</keyword>
<evidence type="ECO:0000256" key="3">
    <source>
        <dbReference type="ARBA" id="ARBA00023274"/>
    </source>
</evidence>
<accession>A0A968G982</accession>
<evidence type="ECO:0000313" key="5">
    <source>
        <dbReference type="EMBL" id="NIZ40252.1"/>
    </source>
</evidence>
<dbReference type="GO" id="GO:0019843">
    <property type="term" value="F:rRNA binding"/>
    <property type="evidence" value="ECO:0007669"/>
    <property type="project" value="UniProtKB-UniRule"/>
</dbReference>
<comment type="subunit">
    <text evidence="4">Part of the 50S ribosomal subunit. Contacts protein L29, and trigger factor when it is bound to the ribosome.</text>
</comment>
<dbReference type="EMBL" id="JAATLJ010000001">
    <property type="protein sequence ID" value="NIZ40252.1"/>
    <property type="molecule type" value="Genomic_DNA"/>
</dbReference>
<evidence type="ECO:0000256" key="1">
    <source>
        <dbReference type="ARBA" id="ARBA00006700"/>
    </source>
</evidence>
<gene>
    <name evidence="4 5" type="primary">rplW</name>
    <name evidence="5" type="ORF">HCT14_01825</name>
</gene>
<evidence type="ECO:0000256" key="2">
    <source>
        <dbReference type="ARBA" id="ARBA00022980"/>
    </source>
</evidence>
<dbReference type="Pfam" id="PF00276">
    <property type="entry name" value="Ribosomal_L23"/>
    <property type="match status" value="1"/>
</dbReference>
<keyword evidence="2 4" id="KW-0689">Ribosomal protein</keyword>
<comment type="function">
    <text evidence="4">One of the early assembly proteins it binds 23S rRNA. One of the proteins that surrounds the polypeptide exit tunnel on the outside of the ribosome. Forms the main docking site for trigger factor binding to the ribosome.</text>
</comment>
<organism evidence="5 6">
    <name type="scientific">Entomospira entomophila</name>
    <dbReference type="NCBI Taxonomy" id="2719988"/>
    <lineage>
        <taxon>Bacteria</taxon>
        <taxon>Pseudomonadati</taxon>
        <taxon>Spirochaetota</taxon>
        <taxon>Spirochaetia</taxon>
        <taxon>Spirochaetales</taxon>
        <taxon>Spirochaetaceae</taxon>
        <taxon>Entomospira</taxon>
    </lineage>
</organism>
<comment type="caution">
    <text evidence="5">The sequence shown here is derived from an EMBL/GenBank/DDBJ whole genome shotgun (WGS) entry which is preliminary data.</text>
</comment>
<comment type="similarity">
    <text evidence="1 4">Belongs to the universal ribosomal protein uL23 family.</text>
</comment>
<keyword evidence="4" id="KW-0699">rRNA-binding</keyword>
<dbReference type="NCBIfam" id="NF004363">
    <property type="entry name" value="PRK05738.2-4"/>
    <property type="match status" value="1"/>
</dbReference>
<protein>
    <recommendedName>
        <fullName evidence="4">Large ribosomal subunit protein uL23</fullName>
    </recommendedName>
</protein>
<evidence type="ECO:0000256" key="4">
    <source>
        <dbReference type="HAMAP-Rule" id="MF_01369"/>
    </source>
</evidence>
<dbReference type="Proteomes" id="UP000711995">
    <property type="component" value="Unassembled WGS sequence"/>
</dbReference>
<dbReference type="InterPro" id="IPR012677">
    <property type="entry name" value="Nucleotide-bd_a/b_plait_sf"/>
</dbReference>
<reference evidence="5 6" key="1">
    <citation type="submission" date="2020-03" db="EMBL/GenBank/DDBJ databases">
        <title>Spirochaetal bacteria isolated from arthropods constitute a novel genus Entomospira genus novum within the order Spirochaetales.</title>
        <authorList>
            <person name="Grana-Miraglia L."/>
            <person name="Sikutova S."/>
            <person name="Fingerle V."/>
            <person name="Sing A."/>
            <person name="Castillo-Ramirez S."/>
            <person name="Margos G."/>
            <person name="Rudolf I."/>
        </authorList>
    </citation>
    <scope>NUCLEOTIDE SEQUENCE [LARGE SCALE GENOMIC DNA]</scope>
    <source>
        <strain evidence="5 6">BR193</strain>
    </source>
</reference>
<dbReference type="InterPro" id="IPR012678">
    <property type="entry name" value="Ribosomal_uL23/eL15/eS24_sf"/>
</dbReference>
<dbReference type="GO" id="GO:0005840">
    <property type="term" value="C:ribosome"/>
    <property type="evidence" value="ECO:0007669"/>
    <property type="project" value="UniProtKB-KW"/>
</dbReference>
<proteinExistence type="inferred from homology"/>
<name>A0A968G982_9SPIO</name>
<dbReference type="GO" id="GO:1990904">
    <property type="term" value="C:ribonucleoprotein complex"/>
    <property type="evidence" value="ECO:0007669"/>
    <property type="project" value="UniProtKB-KW"/>
</dbReference>
<dbReference type="HAMAP" id="MF_01369_B">
    <property type="entry name" value="Ribosomal_uL23_B"/>
    <property type="match status" value="1"/>
</dbReference>
<keyword evidence="6" id="KW-1185">Reference proteome</keyword>
<dbReference type="InterPro" id="IPR013025">
    <property type="entry name" value="Ribosomal_uL23-like"/>
</dbReference>
<dbReference type="GO" id="GO:0006412">
    <property type="term" value="P:translation"/>
    <property type="evidence" value="ECO:0007669"/>
    <property type="project" value="UniProtKB-UniRule"/>
</dbReference>
<dbReference type="SUPFAM" id="SSF54189">
    <property type="entry name" value="Ribosomal proteins S24e, L23 and L15e"/>
    <property type="match status" value="1"/>
</dbReference>
<keyword evidence="3 4" id="KW-0687">Ribonucleoprotein</keyword>
<sequence>MKADEIIIRPILSEKSSLLREAKNKTYVFEVAKNSNKIEVLKAMKELFKVDALSCSIVNVRGKKKANIPYRGSVKRGHGKTASWKKAYVVLPEGKTIAELEA</sequence>
<dbReference type="GO" id="GO:0003735">
    <property type="term" value="F:structural constituent of ribosome"/>
    <property type="evidence" value="ECO:0007669"/>
    <property type="project" value="InterPro"/>
</dbReference>
<dbReference type="Gene3D" id="3.30.70.330">
    <property type="match status" value="1"/>
</dbReference>
<dbReference type="RefSeq" id="WP_167699855.1">
    <property type="nucleotide sequence ID" value="NZ_CP118174.1"/>
</dbReference>
<evidence type="ECO:0000313" key="6">
    <source>
        <dbReference type="Proteomes" id="UP000711995"/>
    </source>
</evidence>
<dbReference type="AlphaFoldDB" id="A0A968G982"/>